<accession>A0A0B6XU16</accession>
<proteinExistence type="predicted"/>
<evidence type="ECO:0000256" key="1">
    <source>
        <dbReference type="SAM" id="MobiDB-lite"/>
    </source>
</evidence>
<feature type="region of interest" description="Disordered" evidence="1">
    <location>
        <begin position="32"/>
        <end position="70"/>
    </location>
</feature>
<evidence type="ECO:0000313" key="2">
    <source>
        <dbReference type="EMBL" id="CEK47383.1"/>
    </source>
</evidence>
<organism evidence="2">
    <name type="scientific">Arion vulgaris</name>
    <dbReference type="NCBI Taxonomy" id="1028688"/>
    <lineage>
        <taxon>Eukaryota</taxon>
        <taxon>Metazoa</taxon>
        <taxon>Spiralia</taxon>
        <taxon>Lophotrochozoa</taxon>
        <taxon>Mollusca</taxon>
        <taxon>Gastropoda</taxon>
        <taxon>Heterobranchia</taxon>
        <taxon>Euthyneura</taxon>
        <taxon>Panpulmonata</taxon>
        <taxon>Eupulmonata</taxon>
        <taxon>Stylommatophora</taxon>
        <taxon>Helicina</taxon>
        <taxon>Arionoidea</taxon>
        <taxon>Arionidae</taxon>
        <taxon>Arion</taxon>
    </lineage>
</organism>
<gene>
    <name evidence="2" type="primary">ORF1246</name>
</gene>
<reference evidence="2" key="1">
    <citation type="submission" date="2014-12" db="EMBL/GenBank/DDBJ databases">
        <title>Insight into the proteome of Arion vulgaris.</title>
        <authorList>
            <person name="Aradska J."/>
            <person name="Bulat T."/>
            <person name="Smidak R."/>
            <person name="Sarate P."/>
            <person name="Gangsoo J."/>
            <person name="Sialana F."/>
            <person name="Bilban M."/>
            <person name="Lubec G."/>
        </authorList>
    </citation>
    <scope>NUCLEOTIDE SEQUENCE</scope>
    <source>
        <tissue evidence="2">Skin</tissue>
    </source>
</reference>
<dbReference type="AlphaFoldDB" id="A0A0B6XU16"/>
<feature type="non-terminal residue" evidence="2">
    <location>
        <position position="1"/>
    </location>
</feature>
<sequence length="70" mass="7391">HELTVPQINTRTSLVGQTFPGLPIPFSHSSLLHPTLSLPPQPVPPPLPGMQQTNASFSQPTAAPKPVPPP</sequence>
<protein>
    <submittedName>
        <fullName evidence="2">Uncharacterized protein</fullName>
    </submittedName>
</protein>
<feature type="compositionally biased region" description="Polar residues" evidence="1">
    <location>
        <begin position="50"/>
        <end position="59"/>
    </location>
</feature>
<dbReference type="EMBL" id="HACG01000518">
    <property type="protein sequence ID" value="CEK47383.1"/>
    <property type="molecule type" value="Transcribed_RNA"/>
</dbReference>
<feature type="non-terminal residue" evidence="2">
    <location>
        <position position="70"/>
    </location>
</feature>
<feature type="compositionally biased region" description="Pro residues" evidence="1">
    <location>
        <begin position="37"/>
        <end position="48"/>
    </location>
</feature>
<name>A0A0B6XU16_9EUPU</name>